<accession>A0ABV5M731</accession>
<evidence type="ECO:0000256" key="1">
    <source>
        <dbReference type="SAM" id="SignalP"/>
    </source>
</evidence>
<proteinExistence type="predicted"/>
<dbReference type="Proteomes" id="UP001589608">
    <property type="component" value="Unassembled WGS sequence"/>
</dbReference>
<reference evidence="2 3" key="1">
    <citation type="submission" date="2024-09" db="EMBL/GenBank/DDBJ databases">
        <authorList>
            <person name="Sun Q."/>
            <person name="Mori K."/>
        </authorList>
    </citation>
    <scope>NUCLEOTIDE SEQUENCE [LARGE SCALE GENOMIC DNA]</scope>
    <source>
        <strain evidence="2 3">JCM 3307</strain>
    </source>
</reference>
<organism evidence="2 3">
    <name type="scientific">Dactylosporangium vinaceum</name>
    <dbReference type="NCBI Taxonomy" id="53362"/>
    <lineage>
        <taxon>Bacteria</taxon>
        <taxon>Bacillati</taxon>
        <taxon>Actinomycetota</taxon>
        <taxon>Actinomycetes</taxon>
        <taxon>Micromonosporales</taxon>
        <taxon>Micromonosporaceae</taxon>
        <taxon>Dactylosporangium</taxon>
    </lineage>
</organism>
<feature type="signal peptide" evidence="1">
    <location>
        <begin position="1"/>
        <end position="28"/>
    </location>
</feature>
<dbReference type="RefSeq" id="WP_223104471.1">
    <property type="nucleotide sequence ID" value="NZ_CP061913.1"/>
</dbReference>
<sequence>MAAIHSTFAVLPLVVAGPLVRPAPTAWAATAGDDNQQPEGVRMRYLAEAGRLQTAAGAPQALPVAS</sequence>
<evidence type="ECO:0000313" key="2">
    <source>
        <dbReference type="EMBL" id="MFB9444668.1"/>
    </source>
</evidence>
<name>A0ABV5M731_9ACTN</name>
<gene>
    <name evidence="2" type="ORF">ACFFTR_16455</name>
</gene>
<comment type="caution">
    <text evidence="2">The sequence shown here is derived from an EMBL/GenBank/DDBJ whole genome shotgun (WGS) entry which is preliminary data.</text>
</comment>
<keyword evidence="1" id="KW-0732">Signal</keyword>
<protein>
    <submittedName>
        <fullName evidence="2">Uncharacterized protein</fullName>
    </submittedName>
</protein>
<dbReference type="EMBL" id="JBHMCA010000027">
    <property type="protein sequence ID" value="MFB9444668.1"/>
    <property type="molecule type" value="Genomic_DNA"/>
</dbReference>
<evidence type="ECO:0000313" key="3">
    <source>
        <dbReference type="Proteomes" id="UP001589608"/>
    </source>
</evidence>
<feature type="chain" id="PRO_5046948344" evidence="1">
    <location>
        <begin position="29"/>
        <end position="66"/>
    </location>
</feature>
<keyword evidence="3" id="KW-1185">Reference proteome</keyword>